<dbReference type="Proteomes" id="UP001302120">
    <property type="component" value="Unassembled WGS sequence"/>
</dbReference>
<sequence>MQKKEAIESSILISKRWLQKSKSEEYQNKNIVTVFDKFFTLFVSYNALYCAINLHDHYVDYVKENKDDKKSVTENVPKYLGYSSLTENLLFNEKIKQGIKQIVRVIEEKKFYIVHSRKDFKPDFNQDTAHINNIKQGLDKNYDELDQSISTEFIKSLLTLIYETRCNMFHGRKQINDPQIKLLIPMNAILMEIIEMGLSKLESDISDIR</sequence>
<evidence type="ECO:0000313" key="2">
    <source>
        <dbReference type="Proteomes" id="UP001302120"/>
    </source>
</evidence>
<dbReference type="RefSeq" id="WP_323196014.1">
    <property type="nucleotide sequence ID" value="NZ_JAYGHG010000013.1"/>
</dbReference>
<protein>
    <recommendedName>
        <fullName evidence="3">Apea-like HEPN domain-containing protein</fullName>
    </recommendedName>
</protein>
<keyword evidence="2" id="KW-1185">Reference proteome</keyword>
<comment type="caution">
    <text evidence="1">The sequence shown here is derived from an EMBL/GenBank/DDBJ whole genome shotgun (WGS) entry which is preliminary data.</text>
</comment>
<organism evidence="1 2">
    <name type="scientific">Nodularia harveyana UHCC-0300</name>
    <dbReference type="NCBI Taxonomy" id="2974287"/>
    <lineage>
        <taxon>Bacteria</taxon>
        <taxon>Bacillati</taxon>
        <taxon>Cyanobacteriota</taxon>
        <taxon>Cyanophyceae</taxon>
        <taxon>Nostocales</taxon>
        <taxon>Nodulariaceae</taxon>
        <taxon>Nodularia</taxon>
    </lineage>
</organism>
<proteinExistence type="predicted"/>
<evidence type="ECO:0000313" key="1">
    <source>
        <dbReference type="EMBL" id="MEA5581683.1"/>
    </source>
</evidence>
<accession>A0ABU5UE85</accession>
<reference evidence="1 2" key="1">
    <citation type="submission" date="2023-12" db="EMBL/GenBank/DDBJ databases">
        <title>Baltic Sea Cyanobacteria.</title>
        <authorList>
            <person name="Delbaje E."/>
            <person name="Fewer D.P."/>
            <person name="Shishido T.K."/>
        </authorList>
    </citation>
    <scope>NUCLEOTIDE SEQUENCE [LARGE SCALE GENOMIC DNA]</scope>
    <source>
        <strain evidence="1 2">UHCC-0300</strain>
    </source>
</reference>
<evidence type="ECO:0008006" key="3">
    <source>
        <dbReference type="Google" id="ProtNLM"/>
    </source>
</evidence>
<gene>
    <name evidence="1" type="ORF">VB620_10060</name>
</gene>
<dbReference type="EMBL" id="JAYGHG010000013">
    <property type="protein sequence ID" value="MEA5581683.1"/>
    <property type="molecule type" value="Genomic_DNA"/>
</dbReference>
<name>A0ABU5UE85_9CYAN</name>